<gene>
    <name evidence="3" type="ORF">PH7735_02401</name>
</gene>
<dbReference type="EMBL" id="CYTW01000002">
    <property type="protein sequence ID" value="CUK01012.1"/>
    <property type="molecule type" value="Genomic_DNA"/>
</dbReference>
<evidence type="ECO:0000256" key="2">
    <source>
        <dbReference type="SAM" id="MobiDB-lite"/>
    </source>
</evidence>
<dbReference type="STRING" id="1715693.PH7735_02401"/>
<dbReference type="RefSeq" id="WP_058311578.1">
    <property type="nucleotide sequence ID" value="NZ_CYTW01000002.1"/>
</dbReference>
<evidence type="ECO:0000313" key="4">
    <source>
        <dbReference type="Proteomes" id="UP000051870"/>
    </source>
</evidence>
<protein>
    <submittedName>
        <fullName evidence="3">Uncharacterized protein</fullName>
    </submittedName>
</protein>
<reference evidence="4" key="1">
    <citation type="submission" date="2015-09" db="EMBL/GenBank/DDBJ databases">
        <authorList>
            <person name="Rodrigo-Torres Lidia"/>
            <person name="Arahal R.David."/>
        </authorList>
    </citation>
    <scope>NUCLEOTIDE SEQUENCE [LARGE SCALE GENOMIC DNA]</scope>
    <source>
        <strain evidence="4">CECT 7735</strain>
    </source>
</reference>
<dbReference type="Proteomes" id="UP000051870">
    <property type="component" value="Unassembled WGS sequence"/>
</dbReference>
<dbReference type="GeneID" id="83881424"/>
<evidence type="ECO:0000256" key="1">
    <source>
        <dbReference type="SAM" id="Coils"/>
    </source>
</evidence>
<proteinExistence type="predicted"/>
<dbReference type="AlphaFoldDB" id="A0A0P1IA59"/>
<feature type="compositionally biased region" description="Basic and acidic residues" evidence="2">
    <location>
        <begin position="83"/>
        <end position="102"/>
    </location>
</feature>
<feature type="region of interest" description="Disordered" evidence="2">
    <location>
        <begin position="79"/>
        <end position="102"/>
    </location>
</feature>
<keyword evidence="4" id="KW-1185">Reference proteome</keyword>
<feature type="coiled-coil region" evidence="1">
    <location>
        <begin position="102"/>
        <end position="136"/>
    </location>
</feature>
<accession>A0A0P1IA59</accession>
<evidence type="ECO:0000313" key="3">
    <source>
        <dbReference type="EMBL" id="CUK01012.1"/>
    </source>
</evidence>
<name>A0A0P1IA59_9RHOB</name>
<keyword evidence="1" id="KW-0175">Coiled coil</keyword>
<organism evidence="3 4">
    <name type="scientific">Shimia thalassica</name>
    <dbReference type="NCBI Taxonomy" id="1715693"/>
    <lineage>
        <taxon>Bacteria</taxon>
        <taxon>Pseudomonadati</taxon>
        <taxon>Pseudomonadota</taxon>
        <taxon>Alphaproteobacteria</taxon>
        <taxon>Rhodobacterales</taxon>
        <taxon>Roseobacteraceae</taxon>
    </lineage>
</organism>
<sequence length="155" mass="17699">MTKAGKKSGADLALEYAERFALWIEERELQNDFLDYVRSGKLNRTEVAKELGFSRSVFAQNPEVNALMKNCDDKWGSVVSDGRQSKTAREESAARERAISKLKRSETSNSRLLDRIAMLEEENRQLKLRLSEMDKFAAAKRAFDDANETFARSLK</sequence>